<sequence>MLKEIGRYYELPLASYAIQQIVYNGLIKLIFTDTDEHVSLDLHGEFEVITSGHIMKFSPRQREALMLFYDWFHADIKIEEAKADKQGQLLLMLSNRQELIVRDGPFENWHFTILNKRYPKQNLFVHGGVGTTNY</sequence>
<dbReference type="EMBL" id="CP095061">
    <property type="protein sequence ID" value="UOQ67434.1"/>
    <property type="molecule type" value="Genomic_DNA"/>
</dbReference>
<evidence type="ECO:0000313" key="1">
    <source>
        <dbReference type="EMBL" id="UOQ67434.1"/>
    </source>
</evidence>
<organism evidence="1 2">
    <name type="scientific">Hymenobacter volaticus</name>
    <dbReference type="NCBI Taxonomy" id="2932254"/>
    <lineage>
        <taxon>Bacteria</taxon>
        <taxon>Pseudomonadati</taxon>
        <taxon>Bacteroidota</taxon>
        <taxon>Cytophagia</taxon>
        <taxon>Cytophagales</taxon>
        <taxon>Hymenobacteraceae</taxon>
        <taxon>Hymenobacter</taxon>
    </lineage>
</organism>
<protein>
    <submittedName>
        <fullName evidence="1">Uncharacterized protein</fullName>
    </submittedName>
</protein>
<evidence type="ECO:0000313" key="2">
    <source>
        <dbReference type="Proteomes" id="UP000830401"/>
    </source>
</evidence>
<proteinExistence type="predicted"/>
<dbReference type="RefSeq" id="WP_245122968.1">
    <property type="nucleotide sequence ID" value="NZ_CP095061.1"/>
</dbReference>
<dbReference type="Proteomes" id="UP000830401">
    <property type="component" value="Chromosome"/>
</dbReference>
<gene>
    <name evidence="1" type="ORF">MUN86_06020</name>
</gene>
<name>A0ABY4GAG5_9BACT</name>
<reference evidence="1" key="1">
    <citation type="submission" date="2022-04" db="EMBL/GenBank/DDBJ databases">
        <title>Hymenobacter sp. isolated from the air.</title>
        <authorList>
            <person name="Won M."/>
            <person name="Lee C.-M."/>
            <person name="Woen H.-Y."/>
            <person name="Kwon S.-W."/>
        </authorList>
    </citation>
    <scope>NUCLEOTIDE SEQUENCE</scope>
    <source>
        <strain evidence="1">5420S-77</strain>
    </source>
</reference>
<accession>A0ABY4GAG5</accession>
<keyword evidence="2" id="KW-1185">Reference proteome</keyword>